<proteinExistence type="predicted"/>
<name>A0A5D2A1F6_GOSDA</name>
<gene>
    <name evidence="1" type="ORF">ES288_D13G243000v1</name>
</gene>
<accession>A0A5D2A1F6</accession>
<dbReference type="AlphaFoldDB" id="A0A5D2A1F6"/>
<keyword evidence="2" id="KW-1185">Reference proteome</keyword>
<dbReference type="EMBL" id="CM017713">
    <property type="protein sequence ID" value="TYG38681.1"/>
    <property type="molecule type" value="Genomic_DNA"/>
</dbReference>
<evidence type="ECO:0000313" key="2">
    <source>
        <dbReference type="Proteomes" id="UP000323506"/>
    </source>
</evidence>
<sequence>MPRDGYRAIAMMTNSFVVGALQIDKRLVAINKKSVEFFIIHL</sequence>
<dbReference type="Proteomes" id="UP000323506">
    <property type="component" value="Chromosome D13"/>
</dbReference>
<protein>
    <submittedName>
        <fullName evidence="1">Uncharacterized protein</fullName>
    </submittedName>
</protein>
<evidence type="ECO:0000313" key="1">
    <source>
        <dbReference type="EMBL" id="TYG38681.1"/>
    </source>
</evidence>
<organism evidence="1 2">
    <name type="scientific">Gossypium darwinii</name>
    <name type="common">Darwin's cotton</name>
    <name type="synonym">Gossypium barbadense var. darwinii</name>
    <dbReference type="NCBI Taxonomy" id="34276"/>
    <lineage>
        <taxon>Eukaryota</taxon>
        <taxon>Viridiplantae</taxon>
        <taxon>Streptophyta</taxon>
        <taxon>Embryophyta</taxon>
        <taxon>Tracheophyta</taxon>
        <taxon>Spermatophyta</taxon>
        <taxon>Magnoliopsida</taxon>
        <taxon>eudicotyledons</taxon>
        <taxon>Gunneridae</taxon>
        <taxon>Pentapetalae</taxon>
        <taxon>rosids</taxon>
        <taxon>malvids</taxon>
        <taxon>Malvales</taxon>
        <taxon>Malvaceae</taxon>
        <taxon>Malvoideae</taxon>
        <taxon>Gossypium</taxon>
    </lineage>
</organism>
<reference evidence="1 2" key="1">
    <citation type="submission" date="2019-06" db="EMBL/GenBank/DDBJ databases">
        <title>WGS assembly of Gossypium darwinii.</title>
        <authorList>
            <person name="Chen Z.J."/>
            <person name="Sreedasyam A."/>
            <person name="Ando A."/>
            <person name="Song Q."/>
            <person name="De L."/>
            <person name="Hulse-Kemp A."/>
            <person name="Ding M."/>
            <person name="Ye W."/>
            <person name="Kirkbride R."/>
            <person name="Jenkins J."/>
            <person name="Plott C."/>
            <person name="Lovell J."/>
            <person name="Lin Y.-M."/>
            <person name="Vaughn R."/>
            <person name="Liu B."/>
            <person name="Li W."/>
            <person name="Simpson S."/>
            <person name="Scheffler B."/>
            <person name="Saski C."/>
            <person name="Grover C."/>
            <person name="Hu G."/>
            <person name="Conover J."/>
            <person name="Carlson J."/>
            <person name="Shu S."/>
            <person name="Boston L."/>
            <person name="Williams M."/>
            <person name="Peterson D."/>
            <person name="Mcgee K."/>
            <person name="Jones D."/>
            <person name="Wendel J."/>
            <person name="Stelly D."/>
            <person name="Grimwood J."/>
            <person name="Schmutz J."/>
        </authorList>
    </citation>
    <scope>NUCLEOTIDE SEQUENCE [LARGE SCALE GENOMIC DNA]</scope>
    <source>
        <strain evidence="1">1808015.09</strain>
    </source>
</reference>